<dbReference type="Pfam" id="PF00596">
    <property type="entry name" value="Aldolase_II"/>
    <property type="match status" value="1"/>
</dbReference>
<sequence length="295" mass="32093">MNNKLDNLKEQMCEIGRRIWLRGYCAGNEGNHSVRIDDDRYLCTPTGLSKGFLTPDDIVVVNGKGEQIEKNKNGRKRTSEVLVHLAIYKQRPDINAVIHSHPPHAVAFCIAGMPLPEGIHPEAEVFLGKVPVAPYATPGTDALPNSILPLIGPETNTILMGNHGSVNFADDLTIAYYRLEILDNYCKQLLLARQLGNVNVLNANQMTELLKVKEKFGFPDARIACSADGCIGTENQPFLTPFDVRPASASCSCNGGEVKTEKPNTATAASTGSVDNDAFEQMVQSITDQIMAAAR</sequence>
<feature type="domain" description="Class II aldolase/adducin N-terminal" evidence="3">
    <location>
        <begin position="10"/>
        <end position="190"/>
    </location>
</feature>
<evidence type="ECO:0000313" key="4">
    <source>
        <dbReference type="EMBL" id="MFA9479780.1"/>
    </source>
</evidence>
<name>A0ABV4U850_9BACT</name>
<protein>
    <submittedName>
        <fullName evidence="4">Class II aldolase/adducin family protein</fullName>
    </submittedName>
</protein>
<dbReference type="InterPro" id="IPR036409">
    <property type="entry name" value="Aldolase_II/adducin_N_sf"/>
</dbReference>
<accession>A0ABV4U850</accession>
<dbReference type="RefSeq" id="WP_425346705.1">
    <property type="nucleotide sequence ID" value="NZ_JBGUBD010000012.1"/>
</dbReference>
<evidence type="ECO:0000256" key="2">
    <source>
        <dbReference type="ARBA" id="ARBA00023239"/>
    </source>
</evidence>
<keyword evidence="1" id="KW-0479">Metal-binding</keyword>
<dbReference type="EMBL" id="JBGUBD010000012">
    <property type="protein sequence ID" value="MFA9479780.1"/>
    <property type="molecule type" value="Genomic_DNA"/>
</dbReference>
<evidence type="ECO:0000259" key="3">
    <source>
        <dbReference type="SMART" id="SM01007"/>
    </source>
</evidence>
<dbReference type="SUPFAM" id="SSF53639">
    <property type="entry name" value="AraD/HMP-PK domain-like"/>
    <property type="match status" value="1"/>
</dbReference>
<comment type="caution">
    <text evidence="4">The sequence shown here is derived from an EMBL/GenBank/DDBJ whole genome shotgun (WGS) entry which is preliminary data.</text>
</comment>
<dbReference type="PANTHER" id="PTHR22789">
    <property type="entry name" value="FUCULOSE PHOSPHATE ALDOLASE"/>
    <property type="match status" value="1"/>
</dbReference>
<proteinExistence type="predicted"/>
<dbReference type="InterPro" id="IPR050197">
    <property type="entry name" value="Aldolase_class_II_sugar_metab"/>
</dbReference>
<evidence type="ECO:0000313" key="5">
    <source>
        <dbReference type="Proteomes" id="UP001575105"/>
    </source>
</evidence>
<evidence type="ECO:0000256" key="1">
    <source>
        <dbReference type="ARBA" id="ARBA00022723"/>
    </source>
</evidence>
<organism evidence="4 5">
    <name type="scientific">Natronomicrosphaera hydrolytica</name>
    <dbReference type="NCBI Taxonomy" id="3242702"/>
    <lineage>
        <taxon>Bacteria</taxon>
        <taxon>Pseudomonadati</taxon>
        <taxon>Planctomycetota</taxon>
        <taxon>Phycisphaerae</taxon>
        <taxon>Phycisphaerales</taxon>
        <taxon>Phycisphaeraceae</taxon>
        <taxon>Natronomicrosphaera</taxon>
    </lineage>
</organism>
<keyword evidence="2" id="KW-0456">Lyase</keyword>
<dbReference type="InterPro" id="IPR001303">
    <property type="entry name" value="Aldolase_II/adducin_N"/>
</dbReference>
<keyword evidence="5" id="KW-1185">Reference proteome</keyword>
<gene>
    <name evidence="4" type="ORF">ACERK3_15950</name>
</gene>
<dbReference type="PANTHER" id="PTHR22789:SF0">
    <property type="entry name" value="3-OXO-TETRONATE 4-PHOSPHATE DECARBOXYLASE-RELATED"/>
    <property type="match status" value="1"/>
</dbReference>
<dbReference type="Proteomes" id="UP001575105">
    <property type="component" value="Unassembled WGS sequence"/>
</dbReference>
<dbReference type="Gene3D" id="3.40.225.10">
    <property type="entry name" value="Class II aldolase/adducin N-terminal domain"/>
    <property type="match status" value="1"/>
</dbReference>
<reference evidence="4 5" key="1">
    <citation type="submission" date="2024-08" db="EMBL/GenBank/DDBJ databases">
        <title>Whole-genome sequencing of halo(alkali)philic microorganisms from hypersaline lakes.</title>
        <authorList>
            <person name="Sorokin D.Y."/>
            <person name="Merkel A.Y."/>
            <person name="Messina E."/>
            <person name="Yakimov M."/>
        </authorList>
    </citation>
    <scope>NUCLEOTIDE SEQUENCE [LARGE SCALE GENOMIC DNA]</scope>
    <source>
        <strain evidence="4 5">AB-hyl4</strain>
    </source>
</reference>
<dbReference type="SMART" id="SM01007">
    <property type="entry name" value="Aldolase_II"/>
    <property type="match status" value="1"/>
</dbReference>